<keyword evidence="7 9" id="KW-0511">Multifunctional enzyme</keyword>
<dbReference type="AlphaFoldDB" id="A0A841U111"/>
<evidence type="ECO:0000313" key="12">
    <source>
        <dbReference type="Proteomes" id="UP000553776"/>
    </source>
</evidence>
<keyword evidence="6 9" id="KW-0413">Isomerase</keyword>
<dbReference type="PANTHER" id="PTHR43238:SF1">
    <property type="entry name" value="GDP-L-FUCOSE SYNTHASE"/>
    <property type="match status" value="1"/>
</dbReference>
<dbReference type="Pfam" id="PF01370">
    <property type="entry name" value="Epimerase"/>
    <property type="match status" value="1"/>
</dbReference>
<evidence type="ECO:0000256" key="5">
    <source>
        <dbReference type="ARBA" id="ARBA00023002"/>
    </source>
</evidence>
<comment type="catalytic activity">
    <reaction evidence="8 9">
        <text>GDP-beta-L-fucose + NADP(+) = GDP-4-dehydro-alpha-D-rhamnose + NADPH + H(+)</text>
        <dbReference type="Rhea" id="RHEA:18885"/>
        <dbReference type="ChEBI" id="CHEBI:15378"/>
        <dbReference type="ChEBI" id="CHEBI:57273"/>
        <dbReference type="ChEBI" id="CHEBI:57783"/>
        <dbReference type="ChEBI" id="CHEBI:57964"/>
        <dbReference type="ChEBI" id="CHEBI:58349"/>
        <dbReference type="EC" id="1.1.1.271"/>
    </reaction>
</comment>
<comment type="function">
    <text evidence="9">Catalyzes the two-step NADP-dependent conversion of GDP-4-dehydro-6-deoxy-D-mannose to GDP-fucose, involving an epimerase and a reductase reaction.</text>
</comment>
<comment type="pathway">
    <text evidence="1 9">Nucleotide-sugar biosynthesis; GDP-L-fucose biosynthesis via de novo pathway; GDP-L-fucose from GDP-alpha-D-mannose: step 2/2.</text>
</comment>
<feature type="binding site" evidence="9">
    <location>
        <begin position="11"/>
        <end position="17"/>
    </location>
    <ligand>
        <name>NADP(+)</name>
        <dbReference type="ChEBI" id="CHEBI:58349"/>
    </ligand>
</feature>
<accession>A0A841U111</accession>
<name>A0A841U111_9BACL</name>
<dbReference type="EMBL" id="JACJVR010000060">
    <property type="protein sequence ID" value="MBB6692868.1"/>
    <property type="molecule type" value="Genomic_DNA"/>
</dbReference>
<dbReference type="RefSeq" id="WP_185136857.1">
    <property type="nucleotide sequence ID" value="NZ_BORM01000001.1"/>
</dbReference>
<feature type="binding site" evidence="9">
    <location>
        <position position="188"/>
    </location>
    <ligand>
        <name>substrate</name>
    </ligand>
</feature>
<feature type="active site" description="Proton donor/acceptor" evidence="9">
    <location>
        <position position="137"/>
    </location>
</feature>
<feature type="site" description="Important for catalytic activity" evidence="9">
    <location>
        <position position="108"/>
    </location>
</feature>
<keyword evidence="5 9" id="KW-0560">Oxidoreductase</keyword>
<dbReference type="Gene3D" id="3.40.50.720">
    <property type="entry name" value="NAD(P)-binding Rossmann-like Domain"/>
    <property type="match status" value="1"/>
</dbReference>
<sequence>MNKSAKIYVAGHRGLVGSAILRKLQQEGYTNLVYRSSSELDLRDHARVSAWFEEQRPEYVFLAAAKVGGIVANDEYSADFIRDNLLIQTHVIDAAYRFGVRKLLFLGSTCIYPKHAPQPMREEDLLSGKLEPTNEAYAIAKIAGIAMCQAYNKQYGTKFLSVMPTNLYGPNDNFDLRSSHVLPALIRKFHEAKLAGAEAVELWGSGTPRREFLHADDLADACLFLMNRYEGGDIVNVGVGEDLTISELAERIRRLVGYEGRIVFDRTKPDGTPRKLVDVSKLEALGWTARIPLDEGLRSTYEWYLEQTYQAGGVR</sequence>
<evidence type="ECO:0000256" key="6">
    <source>
        <dbReference type="ARBA" id="ARBA00023235"/>
    </source>
</evidence>
<dbReference type="GO" id="GO:0042351">
    <property type="term" value="P:'de novo' GDP-L-fucose biosynthetic process"/>
    <property type="evidence" value="ECO:0007669"/>
    <property type="project" value="UniProtKB-UniRule"/>
</dbReference>
<evidence type="ECO:0000313" key="11">
    <source>
        <dbReference type="EMBL" id="MBB6692868.1"/>
    </source>
</evidence>
<feature type="site" description="Important for catalytic activity" evidence="9">
    <location>
        <position position="110"/>
    </location>
</feature>
<feature type="binding site" evidence="9">
    <location>
        <begin position="106"/>
        <end position="109"/>
    </location>
    <ligand>
        <name>NADP(+)</name>
        <dbReference type="ChEBI" id="CHEBI:58349"/>
    </ligand>
</feature>
<dbReference type="GO" id="GO:0050577">
    <property type="term" value="F:GDP-L-fucose synthase activity"/>
    <property type="evidence" value="ECO:0007669"/>
    <property type="project" value="UniProtKB-UniRule"/>
</dbReference>
<protein>
    <recommendedName>
        <fullName evidence="3 9">GDP-L-fucose synthase</fullName>
        <ecNumber evidence="3 9">1.1.1.271</ecNumber>
    </recommendedName>
    <alternativeName>
        <fullName evidence="9">GDP-4-keto-6-deoxy-D-mannose-3,5-epimerase-4-reductase</fullName>
    </alternativeName>
</protein>
<evidence type="ECO:0000256" key="3">
    <source>
        <dbReference type="ARBA" id="ARBA00012371"/>
    </source>
</evidence>
<feature type="binding site" evidence="9">
    <location>
        <begin position="164"/>
        <end position="167"/>
    </location>
    <ligand>
        <name>NADP(+)</name>
        <dbReference type="ChEBI" id="CHEBI:58349"/>
    </ligand>
</feature>
<dbReference type="Gene3D" id="3.90.25.10">
    <property type="entry name" value="UDP-galactose 4-epimerase, domain 1"/>
    <property type="match status" value="1"/>
</dbReference>
<dbReference type="EC" id="1.1.1.271" evidence="3 9"/>
<feature type="binding site" evidence="9">
    <location>
        <position position="270"/>
    </location>
    <ligand>
        <name>substrate</name>
    </ligand>
</feature>
<reference evidence="11 12" key="1">
    <citation type="submission" date="2020-08" db="EMBL/GenBank/DDBJ databases">
        <title>Cohnella phylogeny.</title>
        <authorList>
            <person name="Dunlap C."/>
        </authorList>
    </citation>
    <scope>NUCLEOTIDE SEQUENCE [LARGE SCALE GENOMIC DNA]</scope>
    <source>
        <strain evidence="11 12">DSM 25239</strain>
    </source>
</reference>
<feature type="binding site" evidence="9">
    <location>
        <position position="141"/>
    </location>
    <ligand>
        <name>NADP(+)</name>
        <dbReference type="ChEBI" id="CHEBI:58349"/>
    </ligand>
</feature>
<dbReference type="HAMAP" id="MF_00956">
    <property type="entry name" value="GDP_fucose_synth"/>
    <property type="match status" value="1"/>
</dbReference>
<organism evidence="11 12">
    <name type="scientific">Cohnella xylanilytica</name>
    <dbReference type="NCBI Taxonomy" id="557555"/>
    <lineage>
        <taxon>Bacteria</taxon>
        <taxon>Bacillati</taxon>
        <taxon>Bacillota</taxon>
        <taxon>Bacilli</taxon>
        <taxon>Bacillales</taxon>
        <taxon>Paenibacillaceae</taxon>
        <taxon>Cohnella</taxon>
    </lineage>
</organism>
<dbReference type="Proteomes" id="UP000553776">
    <property type="component" value="Unassembled WGS sequence"/>
</dbReference>
<dbReference type="InterPro" id="IPR036291">
    <property type="entry name" value="NAD(P)-bd_dom_sf"/>
</dbReference>
<evidence type="ECO:0000256" key="2">
    <source>
        <dbReference type="ARBA" id="ARBA00005959"/>
    </source>
</evidence>
<evidence type="ECO:0000259" key="10">
    <source>
        <dbReference type="Pfam" id="PF01370"/>
    </source>
</evidence>
<dbReference type="UniPathway" id="UPA00128">
    <property type="reaction ID" value="UER00191"/>
</dbReference>
<evidence type="ECO:0000256" key="7">
    <source>
        <dbReference type="ARBA" id="ARBA00023268"/>
    </source>
</evidence>
<dbReference type="SUPFAM" id="SSF51735">
    <property type="entry name" value="NAD(P)-binding Rossmann-fold domains"/>
    <property type="match status" value="1"/>
</dbReference>
<dbReference type="PANTHER" id="PTHR43238">
    <property type="entry name" value="GDP-L-FUCOSE SYNTHASE"/>
    <property type="match status" value="1"/>
</dbReference>
<comment type="caution">
    <text evidence="11">The sequence shown here is derived from an EMBL/GenBank/DDBJ whole genome shotgun (WGS) entry which is preliminary data.</text>
</comment>
<evidence type="ECO:0000256" key="4">
    <source>
        <dbReference type="ARBA" id="ARBA00022857"/>
    </source>
</evidence>
<evidence type="ECO:0000256" key="9">
    <source>
        <dbReference type="HAMAP-Rule" id="MF_00956"/>
    </source>
</evidence>
<dbReference type="GO" id="GO:0016853">
    <property type="term" value="F:isomerase activity"/>
    <property type="evidence" value="ECO:0007669"/>
    <property type="project" value="UniProtKB-KW"/>
</dbReference>
<dbReference type="GO" id="GO:0070401">
    <property type="term" value="F:NADP+ binding"/>
    <property type="evidence" value="ECO:0007669"/>
    <property type="project" value="UniProtKB-UniRule"/>
</dbReference>
<feature type="binding site" evidence="9">
    <location>
        <position position="210"/>
    </location>
    <ligand>
        <name>substrate</name>
    </ligand>
</feature>
<feature type="binding site" evidence="9">
    <location>
        <position position="203"/>
    </location>
    <ligand>
        <name>substrate</name>
    </ligand>
</feature>
<dbReference type="InterPro" id="IPR028614">
    <property type="entry name" value="GDP_fucose/colitose_synth"/>
</dbReference>
<keyword evidence="12" id="KW-1185">Reference proteome</keyword>
<feature type="domain" description="NAD-dependent epimerase/dehydratase" evidence="10">
    <location>
        <begin position="7"/>
        <end position="238"/>
    </location>
</feature>
<gene>
    <name evidence="9" type="primary">fcl</name>
    <name evidence="11" type="ORF">H7B90_15770</name>
</gene>
<keyword evidence="4 9" id="KW-0521">NADP</keyword>
<evidence type="ECO:0000256" key="1">
    <source>
        <dbReference type="ARBA" id="ARBA00004883"/>
    </source>
</evidence>
<comment type="similarity">
    <text evidence="2 9">Belongs to the NAD(P)-dependent epimerase/dehydratase family. Fucose synthase subfamily.</text>
</comment>
<dbReference type="InterPro" id="IPR001509">
    <property type="entry name" value="Epimerase_deHydtase"/>
</dbReference>
<dbReference type="CDD" id="cd05239">
    <property type="entry name" value="GDP_FS_SDR_e"/>
    <property type="match status" value="1"/>
</dbReference>
<dbReference type="FunFam" id="3.40.50.720:FF:000101">
    <property type="entry name" value="GDP-L-fucose synthase"/>
    <property type="match status" value="1"/>
</dbReference>
<evidence type="ECO:0000256" key="8">
    <source>
        <dbReference type="ARBA" id="ARBA00051935"/>
    </source>
</evidence>
<feature type="binding site" evidence="9">
    <location>
        <position position="180"/>
    </location>
    <ligand>
        <name>NADP(+)</name>
        <dbReference type="ChEBI" id="CHEBI:58349"/>
    </ligand>
</feature>
<proteinExistence type="inferred from homology"/>